<dbReference type="GO" id="GO:0016272">
    <property type="term" value="C:prefoldin complex"/>
    <property type="evidence" value="ECO:0007669"/>
    <property type="project" value="InterPro"/>
</dbReference>
<reference evidence="4 6" key="1">
    <citation type="journal article" date="2014" name="Curr. Biol.">
        <title>The genome of the clonal raider ant Cerapachys biroi.</title>
        <authorList>
            <person name="Oxley P.R."/>
            <person name="Ji L."/>
            <person name="Fetter-Pruneda I."/>
            <person name="McKenzie S.K."/>
            <person name="Li C."/>
            <person name="Hu H."/>
            <person name="Zhang G."/>
            <person name="Kronauer D.J."/>
        </authorList>
    </citation>
    <scope>NUCLEOTIDE SEQUENCE [LARGE SCALE GENOMIC DNA]</scope>
</reference>
<dbReference type="EMBL" id="QOIP01000001">
    <property type="protein sequence ID" value="RLU27244.1"/>
    <property type="molecule type" value="Genomic_DNA"/>
</dbReference>
<accession>A0A026WHE6</accession>
<dbReference type="GO" id="GO:1990113">
    <property type="term" value="P:RNA polymerase I assembly"/>
    <property type="evidence" value="ECO:0007669"/>
    <property type="project" value="TreeGrafter"/>
</dbReference>
<dbReference type="FunFam" id="1.10.287.370:FF:000004">
    <property type="entry name" value="Probable prefoldin subunit 5"/>
    <property type="match status" value="1"/>
</dbReference>
<dbReference type="InterPro" id="IPR009053">
    <property type="entry name" value="Prefoldin"/>
</dbReference>
<keyword evidence="3" id="KW-0175">Coiled coil</keyword>
<dbReference type="EMBL" id="KK107206">
    <property type="protein sequence ID" value="EZA55450.1"/>
    <property type="molecule type" value="Genomic_DNA"/>
</dbReference>
<keyword evidence="2" id="KW-0143">Chaperone</keyword>
<dbReference type="OMA" id="QAKFKAC"/>
<dbReference type="GO" id="GO:0051082">
    <property type="term" value="F:unfolded protein binding"/>
    <property type="evidence" value="ECO:0007669"/>
    <property type="project" value="InterPro"/>
</dbReference>
<reference evidence="5 7" key="2">
    <citation type="journal article" date="2018" name="Genome Res.">
        <title>The genomic architecture and molecular evolution of ant odorant receptors.</title>
        <authorList>
            <person name="McKenzie S.K."/>
            <person name="Kronauer D.J.C."/>
        </authorList>
    </citation>
    <scope>NUCLEOTIDE SEQUENCE [LARGE SCALE GENOMIC DNA]</scope>
    <source>
        <strain evidence="5">Clonal line C1</strain>
    </source>
</reference>
<dbReference type="Proteomes" id="UP000053097">
    <property type="component" value="Unassembled WGS sequence"/>
</dbReference>
<comment type="similarity">
    <text evidence="1">Belongs to the prefoldin subunit alpha family.</text>
</comment>
<organism evidence="4 6">
    <name type="scientific">Ooceraea biroi</name>
    <name type="common">Clonal raider ant</name>
    <name type="synonym">Cerapachys biroi</name>
    <dbReference type="NCBI Taxonomy" id="2015173"/>
    <lineage>
        <taxon>Eukaryota</taxon>
        <taxon>Metazoa</taxon>
        <taxon>Ecdysozoa</taxon>
        <taxon>Arthropoda</taxon>
        <taxon>Hexapoda</taxon>
        <taxon>Insecta</taxon>
        <taxon>Pterygota</taxon>
        <taxon>Neoptera</taxon>
        <taxon>Endopterygota</taxon>
        <taxon>Hymenoptera</taxon>
        <taxon>Apocrita</taxon>
        <taxon>Aculeata</taxon>
        <taxon>Formicoidea</taxon>
        <taxon>Formicidae</taxon>
        <taxon>Dorylinae</taxon>
        <taxon>Ooceraea</taxon>
    </lineage>
</organism>
<reference evidence="5" key="3">
    <citation type="submission" date="2018-07" db="EMBL/GenBank/DDBJ databases">
        <authorList>
            <person name="Mckenzie S.K."/>
            <person name="Kronauer D.J.C."/>
        </authorList>
    </citation>
    <scope>NUCLEOTIDE SEQUENCE</scope>
    <source>
        <strain evidence="5">Clonal line C1</strain>
    </source>
</reference>
<dbReference type="GO" id="GO:1990114">
    <property type="term" value="P:RNA polymerase II core complex assembly"/>
    <property type="evidence" value="ECO:0007669"/>
    <property type="project" value="TreeGrafter"/>
</dbReference>
<dbReference type="Gene3D" id="1.10.287.370">
    <property type="match status" value="1"/>
</dbReference>
<dbReference type="OrthoDB" id="10267474at2759"/>
<proteinExistence type="inferred from homology"/>
<evidence type="ECO:0000256" key="1">
    <source>
        <dbReference type="ARBA" id="ARBA00010048"/>
    </source>
</evidence>
<dbReference type="GO" id="GO:1990115">
    <property type="term" value="P:RNA polymerase III assembly"/>
    <property type="evidence" value="ECO:0007669"/>
    <property type="project" value="TreeGrafter"/>
</dbReference>
<dbReference type="PANTHER" id="PTHR12674:SF2">
    <property type="entry name" value="PREFOLDIN SUBUNIT 5"/>
    <property type="match status" value="1"/>
</dbReference>
<evidence type="ECO:0000313" key="6">
    <source>
        <dbReference type="Proteomes" id="UP000053097"/>
    </source>
</evidence>
<dbReference type="PANTHER" id="PTHR12674">
    <property type="entry name" value="PREFOLDIN SUBUNIT 5"/>
    <property type="match status" value="1"/>
</dbReference>
<keyword evidence="6" id="KW-1185">Reference proteome</keyword>
<dbReference type="GO" id="GO:0006457">
    <property type="term" value="P:protein folding"/>
    <property type="evidence" value="ECO:0007669"/>
    <property type="project" value="InterPro"/>
</dbReference>
<dbReference type="SUPFAM" id="SSF46579">
    <property type="entry name" value="Prefoldin"/>
    <property type="match status" value="1"/>
</dbReference>
<sequence>MSQISMKPEPQLQEVELTSLNLQQLTALKEQLDQDLGVLQNSLHTLKIAQNRFQESAACLTKLTDANNIEGNEVMVPLTGSMYVTGKLVDTNNILVDIGTGYYVSKSMEAGKDYFTRRVEYITEQMEKIQQIGMEKSKMRDATMEVMEKKIQSQVQKELTERA</sequence>
<evidence type="ECO:0000256" key="2">
    <source>
        <dbReference type="ARBA" id="ARBA00023186"/>
    </source>
</evidence>
<protein>
    <submittedName>
        <fullName evidence="4">Prefoldin subunit</fullName>
    </submittedName>
</protein>
<gene>
    <name evidence="5" type="ORF">DMN91_001045</name>
    <name evidence="4" type="ORF">X777_04761</name>
</gene>
<evidence type="ECO:0000313" key="7">
    <source>
        <dbReference type="Proteomes" id="UP000279307"/>
    </source>
</evidence>
<dbReference type="AlphaFoldDB" id="A0A026WHE6"/>
<dbReference type="CDD" id="cd23157">
    <property type="entry name" value="Prefoldin_5"/>
    <property type="match status" value="1"/>
</dbReference>
<dbReference type="GO" id="GO:0005737">
    <property type="term" value="C:cytoplasm"/>
    <property type="evidence" value="ECO:0007669"/>
    <property type="project" value="TreeGrafter"/>
</dbReference>
<evidence type="ECO:0000313" key="5">
    <source>
        <dbReference type="EMBL" id="RLU27244.1"/>
    </source>
</evidence>
<dbReference type="InterPro" id="IPR011599">
    <property type="entry name" value="PFD_alpha_archaea"/>
</dbReference>
<dbReference type="Proteomes" id="UP000279307">
    <property type="component" value="Chromosome 1"/>
</dbReference>
<feature type="coiled-coil region" evidence="3">
    <location>
        <begin position="15"/>
        <end position="42"/>
    </location>
</feature>
<dbReference type="NCBIfam" id="TIGR00293">
    <property type="entry name" value="prefoldin subunit alpha"/>
    <property type="match status" value="1"/>
</dbReference>
<name>A0A026WHE6_OOCBI</name>
<evidence type="ECO:0000256" key="3">
    <source>
        <dbReference type="SAM" id="Coils"/>
    </source>
</evidence>
<dbReference type="Pfam" id="PF02996">
    <property type="entry name" value="Prefoldin"/>
    <property type="match status" value="1"/>
</dbReference>
<evidence type="ECO:0000313" key="4">
    <source>
        <dbReference type="EMBL" id="EZA55450.1"/>
    </source>
</evidence>
<dbReference type="InterPro" id="IPR004127">
    <property type="entry name" value="Prefoldin_subunit_alpha"/>
</dbReference>
<dbReference type="STRING" id="2015173.A0A026WHE6"/>